<dbReference type="PANTHER" id="PTHR38149">
    <property type="entry name" value="ATPASE"/>
    <property type="match status" value="1"/>
</dbReference>
<comment type="caution">
    <text evidence="2">The sequence shown here is derived from an EMBL/GenBank/DDBJ whole genome shotgun (WGS) entry which is preliminary data.</text>
</comment>
<dbReference type="InterPro" id="IPR019195">
    <property type="entry name" value="ABC_ATPase_put"/>
</dbReference>
<feature type="non-terminal residue" evidence="2">
    <location>
        <position position="106"/>
    </location>
</feature>
<accession>X1DY03</accession>
<reference evidence="2" key="1">
    <citation type="journal article" date="2014" name="Front. Microbiol.">
        <title>High frequency of phylogenetically diverse reductive dehalogenase-homologous genes in deep subseafloor sedimentary metagenomes.</title>
        <authorList>
            <person name="Kawai M."/>
            <person name="Futagami T."/>
            <person name="Toyoda A."/>
            <person name="Takaki Y."/>
            <person name="Nishi S."/>
            <person name="Hori S."/>
            <person name="Arai W."/>
            <person name="Tsubouchi T."/>
            <person name="Morono Y."/>
            <person name="Uchiyama I."/>
            <person name="Ito T."/>
            <person name="Fujiyama A."/>
            <person name="Inagaki F."/>
            <person name="Takami H."/>
        </authorList>
    </citation>
    <scope>NUCLEOTIDE SEQUENCE</scope>
    <source>
        <strain evidence="2">Expedition CK06-06</strain>
    </source>
</reference>
<protein>
    <recommendedName>
        <fullName evidence="1">ATPase of the ABC class C-terminal domain-containing protein</fullName>
    </recommendedName>
</protein>
<sequence length="106" mass="11615">FYHVLDEEEIKRHIELCEDQDYIRSILKENKLVSFIKNGSILPRRSGVSDSPLPISEAIAFKSPPDLEVTLEAPNTGKITGMGIPEGVTLIIGGGFHGKTTLLKAI</sequence>
<dbReference type="AlphaFoldDB" id="X1DY03"/>
<organism evidence="2">
    <name type="scientific">marine sediment metagenome</name>
    <dbReference type="NCBI Taxonomy" id="412755"/>
    <lineage>
        <taxon>unclassified sequences</taxon>
        <taxon>metagenomes</taxon>
        <taxon>ecological metagenomes</taxon>
    </lineage>
</organism>
<dbReference type="Pfam" id="PF09818">
    <property type="entry name" value="ABC_ATPase"/>
    <property type="match status" value="1"/>
</dbReference>
<feature type="domain" description="ATPase of the ABC class C-terminal" evidence="1">
    <location>
        <begin position="7"/>
        <end position="106"/>
    </location>
</feature>
<dbReference type="PANTHER" id="PTHR38149:SF1">
    <property type="entry name" value="ATPASE"/>
    <property type="match status" value="1"/>
</dbReference>
<dbReference type="EMBL" id="BART01040000">
    <property type="protein sequence ID" value="GAH25152.1"/>
    <property type="molecule type" value="Genomic_DNA"/>
</dbReference>
<proteinExistence type="predicted"/>
<feature type="non-terminal residue" evidence="2">
    <location>
        <position position="1"/>
    </location>
</feature>
<dbReference type="InterPro" id="IPR046834">
    <property type="entry name" value="ABC_ATPase_C"/>
</dbReference>
<gene>
    <name evidence="2" type="ORF">S01H4_65397</name>
</gene>
<evidence type="ECO:0000313" key="2">
    <source>
        <dbReference type="EMBL" id="GAH25152.1"/>
    </source>
</evidence>
<evidence type="ECO:0000259" key="1">
    <source>
        <dbReference type="Pfam" id="PF09818"/>
    </source>
</evidence>
<name>X1DY03_9ZZZZ</name>